<feature type="transmembrane region" description="Helical" evidence="6">
    <location>
        <begin position="422"/>
        <end position="445"/>
    </location>
</feature>
<feature type="domain" description="ABC3 transporter permease C-terminal" evidence="7">
    <location>
        <begin position="680"/>
        <end position="784"/>
    </location>
</feature>
<dbReference type="EMBL" id="CP032157">
    <property type="protein sequence ID" value="AXY74892.1"/>
    <property type="molecule type" value="Genomic_DNA"/>
</dbReference>
<feature type="domain" description="MacB-like periplasmic core" evidence="8">
    <location>
        <begin position="20"/>
        <end position="247"/>
    </location>
</feature>
<feature type="transmembrane region" description="Helical" evidence="6">
    <location>
        <begin position="379"/>
        <end position="401"/>
    </location>
</feature>
<dbReference type="InterPro" id="IPR050250">
    <property type="entry name" value="Macrolide_Exporter_MacB"/>
</dbReference>
<dbReference type="Pfam" id="PF02687">
    <property type="entry name" value="FtsX"/>
    <property type="match status" value="2"/>
</dbReference>
<dbReference type="InterPro" id="IPR025857">
    <property type="entry name" value="MacB_PCD"/>
</dbReference>
<evidence type="ECO:0000256" key="2">
    <source>
        <dbReference type="ARBA" id="ARBA00022475"/>
    </source>
</evidence>
<evidence type="ECO:0000256" key="1">
    <source>
        <dbReference type="ARBA" id="ARBA00004651"/>
    </source>
</evidence>
<proteinExistence type="predicted"/>
<dbReference type="InterPro" id="IPR003838">
    <property type="entry name" value="ABC3_permease_C"/>
</dbReference>
<feature type="transmembrane region" description="Helical" evidence="6">
    <location>
        <begin position="679"/>
        <end position="699"/>
    </location>
</feature>
<evidence type="ECO:0000256" key="3">
    <source>
        <dbReference type="ARBA" id="ARBA00022692"/>
    </source>
</evidence>
<dbReference type="GO" id="GO:0005886">
    <property type="term" value="C:plasma membrane"/>
    <property type="evidence" value="ECO:0007669"/>
    <property type="project" value="UniProtKB-SubCell"/>
</dbReference>
<dbReference type="Proteomes" id="UP000263900">
    <property type="component" value="Chromosome"/>
</dbReference>
<sequence>MIKNFILLAWRNLVKHKTFSFINILGLSAGIAFVFLIGAYVWGELRVNDSIHDNDRVFMLQSKWKKGGSGDITTPAPMAQALKENFPDLVEDYYHHDGITSIVSKGNKYFREGLQPGDASFLSITGFPLLYGNARTALNNPNSMVITAAKARKYFGRTDVLNETLTLQSFAGGGKQDFIITGVLKDLPFNTITNFTNTSNEIFLPVESLRFFGRYDSFQSWQNTAIINYVKLKAGIKPSDLQQPMQQLLKLHAPADMAADLQLKLAPLNEYYLQRDNGLARRMVYTLSLIALFILLMAVINFINITIGNSATRLKEIGVRKVMGGTRNQLILQFLTESVILATLSVVLALAVYQCAIPFAGKMLGKPLPSLTTLPVPFIAVPILMSLLIGALAGLYPAFILSLQPSVDSLKGKLKTIKEKVVFRRSLIALQFTTAIVVFVGAVIIDKQIAFSFNSGLGYDKEQVITAAVPRDWTVAGVQHMEMVRNEITTLPAIAAASLSFEIPDGRNGGGGKLYKEAADSSQAVNATGLTTDNQYTAAYGMKMVAGQYLDTDSTAIVINETAVKALGWKDAHSAVGQPIKIMGNPQTFTIAGVIKDFHFESKHAAIVPLYILHVKNTLAYRYLSFKVKPGNLSQTIAALESKWATVLPGAPFDYKFQDDTLTYMYRSEIQLKKAAQTATLLALLIVLLGVLGIVTLSITRRMKEVGIRKVLGASGLQIIALFLKEFAWMILLANIIAWPLAYIALEKWLDNFVYRIHINWIPFFTVAAVVAGLIAVIVTIQTIVRALTNPIRNLRSE</sequence>
<keyword evidence="4 6" id="KW-1133">Transmembrane helix</keyword>
<keyword evidence="10" id="KW-1185">Reference proteome</keyword>
<feature type="transmembrane region" description="Helical" evidence="6">
    <location>
        <begin position="330"/>
        <end position="359"/>
    </location>
</feature>
<dbReference type="AlphaFoldDB" id="A0A3B7MKA1"/>
<gene>
    <name evidence="9" type="ORF">D3H65_13240</name>
</gene>
<dbReference type="OrthoDB" id="1451596at2"/>
<reference evidence="9 10" key="1">
    <citation type="submission" date="2018-09" db="EMBL/GenBank/DDBJ databases">
        <title>Genome sequencing of strain 6GH32-13.</title>
        <authorList>
            <person name="Weon H.-Y."/>
            <person name="Heo J."/>
            <person name="Kwon S.-W."/>
        </authorList>
    </citation>
    <scope>NUCLEOTIDE SEQUENCE [LARGE SCALE GENOMIC DNA]</scope>
    <source>
        <strain evidence="9 10">5GH32-13</strain>
    </source>
</reference>
<evidence type="ECO:0000313" key="10">
    <source>
        <dbReference type="Proteomes" id="UP000263900"/>
    </source>
</evidence>
<evidence type="ECO:0000256" key="4">
    <source>
        <dbReference type="ARBA" id="ARBA00022989"/>
    </source>
</evidence>
<evidence type="ECO:0000259" key="7">
    <source>
        <dbReference type="Pfam" id="PF02687"/>
    </source>
</evidence>
<evidence type="ECO:0000256" key="6">
    <source>
        <dbReference type="SAM" id="Phobius"/>
    </source>
</evidence>
<dbReference type="KEGG" id="pseg:D3H65_13240"/>
<keyword evidence="2" id="KW-1003">Cell membrane</keyword>
<feature type="transmembrane region" description="Helical" evidence="6">
    <location>
        <begin position="283"/>
        <end position="309"/>
    </location>
</feature>
<feature type="transmembrane region" description="Helical" evidence="6">
    <location>
        <begin position="719"/>
        <end position="741"/>
    </location>
</feature>
<evidence type="ECO:0000256" key="5">
    <source>
        <dbReference type="ARBA" id="ARBA00023136"/>
    </source>
</evidence>
<organism evidence="9 10">
    <name type="scientific">Paraflavitalea soli</name>
    <dbReference type="NCBI Taxonomy" id="2315862"/>
    <lineage>
        <taxon>Bacteria</taxon>
        <taxon>Pseudomonadati</taxon>
        <taxon>Bacteroidota</taxon>
        <taxon>Chitinophagia</taxon>
        <taxon>Chitinophagales</taxon>
        <taxon>Chitinophagaceae</taxon>
        <taxon>Paraflavitalea</taxon>
    </lineage>
</organism>
<protein>
    <submittedName>
        <fullName evidence="9">ABC transporter permease</fullName>
    </submittedName>
</protein>
<dbReference type="GO" id="GO:0022857">
    <property type="term" value="F:transmembrane transporter activity"/>
    <property type="evidence" value="ECO:0007669"/>
    <property type="project" value="TreeGrafter"/>
</dbReference>
<evidence type="ECO:0000313" key="9">
    <source>
        <dbReference type="EMBL" id="AXY74892.1"/>
    </source>
</evidence>
<accession>A0A3B7MKA1</accession>
<feature type="domain" description="ABC3 transporter permease C-terminal" evidence="7">
    <location>
        <begin position="289"/>
        <end position="399"/>
    </location>
</feature>
<name>A0A3B7MKA1_9BACT</name>
<dbReference type="RefSeq" id="WP_119050775.1">
    <property type="nucleotide sequence ID" value="NZ_CP032157.1"/>
</dbReference>
<keyword evidence="5 6" id="KW-0472">Membrane</keyword>
<keyword evidence="3 6" id="KW-0812">Transmembrane</keyword>
<feature type="transmembrane region" description="Helical" evidence="6">
    <location>
        <begin position="761"/>
        <end position="788"/>
    </location>
</feature>
<dbReference type="Pfam" id="PF12704">
    <property type="entry name" value="MacB_PCD"/>
    <property type="match status" value="2"/>
</dbReference>
<comment type="subcellular location">
    <subcellularLocation>
        <location evidence="1">Cell membrane</location>
        <topology evidence="1">Multi-pass membrane protein</topology>
    </subcellularLocation>
</comment>
<dbReference type="PANTHER" id="PTHR30572">
    <property type="entry name" value="MEMBRANE COMPONENT OF TRANSPORTER-RELATED"/>
    <property type="match status" value="1"/>
</dbReference>
<feature type="domain" description="MacB-like periplasmic core" evidence="8">
    <location>
        <begin position="482"/>
        <end position="638"/>
    </location>
</feature>
<evidence type="ECO:0000259" key="8">
    <source>
        <dbReference type="Pfam" id="PF12704"/>
    </source>
</evidence>
<dbReference type="PANTHER" id="PTHR30572:SF18">
    <property type="entry name" value="ABC-TYPE MACROLIDE FAMILY EXPORT SYSTEM PERMEASE COMPONENT 2"/>
    <property type="match status" value="1"/>
</dbReference>
<feature type="transmembrane region" description="Helical" evidence="6">
    <location>
        <begin position="21"/>
        <end position="42"/>
    </location>
</feature>